<feature type="transmembrane region" description="Helical" evidence="7">
    <location>
        <begin position="45"/>
        <end position="68"/>
    </location>
</feature>
<evidence type="ECO:0000256" key="6">
    <source>
        <dbReference type="ARBA" id="ARBA00023136"/>
    </source>
</evidence>
<dbReference type="GO" id="GO:0005886">
    <property type="term" value="C:plasma membrane"/>
    <property type="evidence" value="ECO:0007669"/>
    <property type="project" value="UniProtKB-SubCell"/>
</dbReference>
<comment type="subcellular location">
    <subcellularLocation>
        <location evidence="1">Cell membrane</location>
        <topology evidence="1">Multi-pass membrane protein</topology>
    </subcellularLocation>
</comment>
<evidence type="ECO:0000313" key="8">
    <source>
        <dbReference type="EMBL" id="KOO46142.1"/>
    </source>
</evidence>
<dbReference type="GO" id="GO:0015293">
    <property type="term" value="F:symporter activity"/>
    <property type="evidence" value="ECO:0007669"/>
    <property type="project" value="UniProtKB-KW"/>
</dbReference>
<keyword evidence="9" id="KW-1185">Reference proteome</keyword>
<sequence>MKLSTKITLGLILGIIVGALLNGFLPGHVGFLDKYILTPIGQAFLHLIQFVVVPLVFTSLLIGFTGLRDSSKVGSYTTKLLLLYIVTSAVSLAIGLLTAFVLKPGQGVSGAGGLEAPKTEKGQNLIDWLVSIIPTNPFQAFAEANLLQVIISAVLIIIGIRLVGDKAKPFIAFSESLHAILEKIIGVILRVAPIGVFALISSVIATQGFDLVKKLALYIIGLLVAILVMMLIYALIILFIKESPSRFFKSFWPAFSIAFGTASSNAALPVALDNAKQGYGLKSDIAGFAIPFGTALKRDGAGILQGFNAIFVAQLFHVDLSPAVIGAIFISAILVSFSTAGVPGAGIIMMTTVLTAAHLPLEGIALVAGVDRITEGFRTMLNVVGNAANAVILNKWEKE</sequence>
<comment type="caution">
    <text evidence="8">The sequence shown here is derived from an EMBL/GenBank/DDBJ whole genome shotgun (WGS) entry which is preliminary data.</text>
</comment>
<feature type="transmembrane region" description="Helical" evidence="7">
    <location>
        <begin position="184"/>
        <end position="209"/>
    </location>
</feature>
<accession>A0A0M0L5K4</accession>
<name>A0A0M0L5K4_9BACI</name>
<keyword evidence="2" id="KW-0813">Transport</keyword>
<dbReference type="PANTHER" id="PTHR42865">
    <property type="entry name" value="PROTON/GLUTAMATE-ASPARTATE SYMPORTER"/>
    <property type="match status" value="1"/>
</dbReference>
<feature type="transmembrane region" description="Helical" evidence="7">
    <location>
        <begin position="80"/>
        <end position="102"/>
    </location>
</feature>
<dbReference type="PATRIC" id="fig|284581.3.peg.2028"/>
<dbReference type="GO" id="GO:0006835">
    <property type="term" value="P:dicarboxylic acid transport"/>
    <property type="evidence" value="ECO:0007669"/>
    <property type="project" value="TreeGrafter"/>
</dbReference>
<dbReference type="PANTHER" id="PTHR42865:SF7">
    <property type="entry name" value="PROTON_GLUTAMATE-ASPARTATE SYMPORTER"/>
    <property type="match status" value="1"/>
</dbReference>
<keyword evidence="3" id="KW-1003">Cell membrane</keyword>
<dbReference type="InterPro" id="IPR001991">
    <property type="entry name" value="Na-dicarboxylate_symporter"/>
</dbReference>
<dbReference type="OrthoDB" id="9768885at2"/>
<dbReference type="PRINTS" id="PR00173">
    <property type="entry name" value="EDTRNSPORT"/>
</dbReference>
<keyword evidence="4 7" id="KW-0812">Transmembrane</keyword>
<organism evidence="8 9">
    <name type="scientific">Priestia koreensis</name>
    <dbReference type="NCBI Taxonomy" id="284581"/>
    <lineage>
        <taxon>Bacteria</taxon>
        <taxon>Bacillati</taxon>
        <taxon>Bacillota</taxon>
        <taxon>Bacilli</taxon>
        <taxon>Bacillales</taxon>
        <taxon>Bacillaceae</taxon>
        <taxon>Priestia</taxon>
    </lineage>
</organism>
<keyword evidence="6 7" id="KW-0472">Membrane</keyword>
<protein>
    <submittedName>
        <fullName evidence="8">Sodium:dicarboxylate symporter</fullName>
    </submittedName>
</protein>
<keyword evidence="5 7" id="KW-1133">Transmembrane helix</keyword>
<gene>
    <name evidence="8" type="ORF">AMD01_09755</name>
</gene>
<feature type="transmembrane region" description="Helical" evidence="7">
    <location>
        <begin position="251"/>
        <end position="272"/>
    </location>
</feature>
<evidence type="ECO:0000256" key="1">
    <source>
        <dbReference type="ARBA" id="ARBA00004651"/>
    </source>
</evidence>
<evidence type="ECO:0000256" key="5">
    <source>
        <dbReference type="ARBA" id="ARBA00022989"/>
    </source>
</evidence>
<evidence type="ECO:0000256" key="2">
    <source>
        <dbReference type="ARBA" id="ARBA00022448"/>
    </source>
</evidence>
<evidence type="ECO:0000256" key="4">
    <source>
        <dbReference type="ARBA" id="ARBA00022692"/>
    </source>
</evidence>
<evidence type="ECO:0000313" key="9">
    <source>
        <dbReference type="Proteomes" id="UP000037558"/>
    </source>
</evidence>
<evidence type="ECO:0000256" key="3">
    <source>
        <dbReference type="ARBA" id="ARBA00022475"/>
    </source>
</evidence>
<feature type="transmembrane region" description="Helical" evidence="7">
    <location>
        <begin position="7"/>
        <end position="25"/>
    </location>
</feature>
<dbReference type="Proteomes" id="UP000037558">
    <property type="component" value="Unassembled WGS sequence"/>
</dbReference>
<dbReference type="InterPro" id="IPR036458">
    <property type="entry name" value="Na:dicarbo_symporter_sf"/>
</dbReference>
<evidence type="ECO:0000256" key="7">
    <source>
        <dbReference type="SAM" id="Phobius"/>
    </source>
</evidence>
<proteinExistence type="predicted"/>
<dbReference type="Pfam" id="PF00375">
    <property type="entry name" value="SDF"/>
    <property type="match status" value="1"/>
</dbReference>
<dbReference type="AlphaFoldDB" id="A0A0M0L5K4"/>
<feature type="transmembrane region" description="Helical" evidence="7">
    <location>
        <begin position="323"/>
        <end position="342"/>
    </location>
</feature>
<feature type="transmembrane region" description="Helical" evidence="7">
    <location>
        <begin position="215"/>
        <end position="239"/>
    </location>
</feature>
<reference evidence="9" key="1">
    <citation type="submission" date="2015-08" db="EMBL/GenBank/DDBJ databases">
        <title>Fjat-14210 dsm16467.</title>
        <authorList>
            <person name="Liu B."/>
            <person name="Wang J."/>
            <person name="Zhu Y."/>
            <person name="Liu G."/>
            <person name="Chen Q."/>
            <person name="Chen Z."/>
            <person name="Lan J."/>
            <person name="Che J."/>
            <person name="Ge C."/>
            <person name="Shi H."/>
            <person name="Pan Z."/>
            <person name="Liu X."/>
        </authorList>
    </citation>
    <scope>NUCLEOTIDE SEQUENCE [LARGE SCALE GENOMIC DNA]</scope>
    <source>
        <strain evidence="9">DSM 16467</strain>
    </source>
</reference>
<dbReference type="Gene3D" id="1.10.3860.10">
    <property type="entry name" value="Sodium:dicarboxylate symporter"/>
    <property type="match status" value="1"/>
</dbReference>
<feature type="transmembrane region" description="Helical" evidence="7">
    <location>
        <begin position="146"/>
        <end position="163"/>
    </location>
</feature>
<dbReference type="EMBL" id="LILC01000013">
    <property type="protein sequence ID" value="KOO46142.1"/>
    <property type="molecule type" value="Genomic_DNA"/>
</dbReference>
<dbReference type="SUPFAM" id="SSF118215">
    <property type="entry name" value="Proton glutamate symport protein"/>
    <property type="match status" value="1"/>
</dbReference>